<organism evidence="2 3">
    <name type="scientific">Planctopirus hydrillae</name>
    <dbReference type="NCBI Taxonomy" id="1841610"/>
    <lineage>
        <taxon>Bacteria</taxon>
        <taxon>Pseudomonadati</taxon>
        <taxon>Planctomycetota</taxon>
        <taxon>Planctomycetia</taxon>
        <taxon>Planctomycetales</taxon>
        <taxon>Planctomycetaceae</taxon>
        <taxon>Planctopirus</taxon>
    </lineage>
</organism>
<proteinExistence type="predicted"/>
<keyword evidence="1" id="KW-0812">Transmembrane</keyword>
<keyword evidence="1" id="KW-0472">Membrane</keyword>
<dbReference type="Proteomes" id="UP000094828">
    <property type="component" value="Unassembled WGS sequence"/>
</dbReference>
<protein>
    <submittedName>
        <fullName evidence="2">Uncharacterized protein</fullName>
    </submittedName>
</protein>
<sequence length="243" mass="27365">MEFHNVEVPLMDNTARTCAAGSSRREWMRTALGFSVLAAIGSAPGCSLFVMAGKMVQGDPKHTCRFKAMTGIDLTKGKHKIMVVCSTPADLKQENSSLEYDLIDGITRRMKRRKVDAVDPKKITKWLDDHGGIDGDLTDISQDIETNYIAWVNVHRFQTTEDNAPRLHRGRMLAEVSAFEVQDLGGRKFPSQIFTTEFNSTYPEHQPISENGRSALVFQKEYLDRVSEMLGEIFFDKSLNDTL</sequence>
<keyword evidence="3" id="KW-1185">Reference proteome</keyword>
<evidence type="ECO:0000313" key="3">
    <source>
        <dbReference type="Proteomes" id="UP000094828"/>
    </source>
</evidence>
<dbReference type="STRING" id="1841610.A6X21_05345"/>
<comment type="caution">
    <text evidence="2">The sequence shown here is derived from an EMBL/GenBank/DDBJ whole genome shotgun (WGS) entry which is preliminary data.</text>
</comment>
<dbReference type="AlphaFoldDB" id="A0A1C3EC95"/>
<feature type="transmembrane region" description="Helical" evidence="1">
    <location>
        <begin position="31"/>
        <end position="52"/>
    </location>
</feature>
<name>A0A1C3EC95_9PLAN</name>
<accession>A0A1C3EC95</accession>
<keyword evidence="1" id="KW-1133">Transmembrane helix</keyword>
<reference evidence="2 3" key="1">
    <citation type="submission" date="2016-05" db="EMBL/GenBank/DDBJ databases">
        <title>Genomic and physiological characterization of Planctopirus sp. isolated from fresh water lake.</title>
        <authorList>
            <person name="Subhash Y."/>
            <person name="Ramana C."/>
        </authorList>
    </citation>
    <scope>NUCLEOTIDE SEQUENCE [LARGE SCALE GENOMIC DNA]</scope>
    <source>
        <strain evidence="2 3">JC280</strain>
    </source>
</reference>
<evidence type="ECO:0000313" key="2">
    <source>
        <dbReference type="EMBL" id="ODA30855.1"/>
    </source>
</evidence>
<dbReference type="EMBL" id="LYDR01000099">
    <property type="protein sequence ID" value="ODA30855.1"/>
    <property type="molecule type" value="Genomic_DNA"/>
</dbReference>
<evidence type="ECO:0000256" key="1">
    <source>
        <dbReference type="SAM" id="Phobius"/>
    </source>
</evidence>
<gene>
    <name evidence="2" type="ORF">A6X21_05345</name>
</gene>